<comment type="similarity">
    <text evidence="4">Belongs to the phosphatidylethanolamine-binding protein family. Mitochondrion-specific ribosomal protein mL38 subfamily.</text>
</comment>
<dbReference type="KEGG" id="psco:LY89DRAFT_638124"/>
<dbReference type="EMBL" id="KQ947407">
    <property type="protein sequence ID" value="KUJ22005.1"/>
    <property type="molecule type" value="Genomic_DNA"/>
</dbReference>
<sequence>MSTSQKAVRPLARCLRSLQSQRQSANNFRTLSSSARCNVEAVVDSTPEKPIFDPETVTSIKGEKALMKSGILPIGSRRRRAAIKSSDNIPFEQLPYLCFQEARKVLQEDREEKLKLIATERLRISNMLARDPSTFKGGVLEKETKLSSMRRYLEWLKIQADINDPLIKKRFEDGEGDMNKPIYRYLADRKWREYQRKIIVQRIEQFGIVPDFLPHFEPTAEVQLAFKNRNVQPGEYIDSRVSEVAPRLKVQVFNKGERLVTVVVIDGDVPDAEKDRFGTRSHFIATDIPLSPTDTSIPLSKVTKEQLVQPWLPPFAQKGSPYHRLAVFVLEQQPGQPKVEAEKWAERDNFFLKSFIGKTRMTPIGFNMFRATWDDGTAGVMERASIEGADIEFKRKKVVALKPKQKARGWEARHASDKYKSLRR</sequence>
<dbReference type="FunFam" id="1.20.58.1180:FF:000001">
    <property type="entry name" value="Mitochondrial large ribosomal subunit YmL35"/>
    <property type="match status" value="1"/>
</dbReference>
<evidence type="ECO:0000256" key="1">
    <source>
        <dbReference type="ARBA" id="ARBA00004173"/>
    </source>
</evidence>
<dbReference type="InParanoid" id="A0A194XP32"/>
<dbReference type="STRING" id="149040.A0A194XP32"/>
<dbReference type="Gene3D" id="1.20.58.1180">
    <property type="match status" value="1"/>
</dbReference>
<dbReference type="InterPro" id="IPR008914">
    <property type="entry name" value="PEBP"/>
</dbReference>
<dbReference type="FunCoup" id="A0A194XP32">
    <property type="interactions" value="193"/>
</dbReference>
<dbReference type="InterPro" id="IPR036610">
    <property type="entry name" value="PEBP-like_sf"/>
</dbReference>
<keyword evidence="7" id="KW-1185">Reference proteome</keyword>
<dbReference type="OrthoDB" id="2153661at2759"/>
<dbReference type="Proteomes" id="UP000070700">
    <property type="component" value="Unassembled WGS sequence"/>
</dbReference>
<dbReference type="GO" id="GO:0005739">
    <property type="term" value="C:mitochondrion"/>
    <property type="evidence" value="ECO:0007669"/>
    <property type="project" value="UniProtKB-SubCell"/>
</dbReference>
<dbReference type="FunFam" id="3.90.280.10:FF:000004">
    <property type="entry name" value="Mitochondrial large ribosomal subunit YmL35"/>
    <property type="match status" value="1"/>
</dbReference>
<dbReference type="CDD" id="cd00866">
    <property type="entry name" value="PEBP_euk"/>
    <property type="match status" value="1"/>
</dbReference>
<dbReference type="InterPro" id="IPR035810">
    <property type="entry name" value="PEBP_euk"/>
</dbReference>
<comment type="function">
    <text evidence="3">Component of the mitochondrial ribosome (mitoribosome), a dedicated translation machinery responsible for the synthesis of mitochondrial genome-encoded proteins, including at least some of the essential transmembrane subunits of the mitochondrial respiratory chain. The mitoribosomes are attached to the mitochondrial inner membrane and translation products are cotranslationally integrated into the membrane.</text>
</comment>
<evidence type="ECO:0000256" key="4">
    <source>
        <dbReference type="ARBA" id="ARBA00038016"/>
    </source>
</evidence>
<dbReference type="GeneID" id="28821285"/>
<comment type="subcellular location">
    <subcellularLocation>
        <location evidence="1">Mitochondrion</location>
    </subcellularLocation>
</comment>
<dbReference type="SUPFAM" id="SSF49777">
    <property type="entry name" value="PEBP-like"/>
    <property type="match status" value="1"/>
</dbReference>
<accession>A0A194XP32</accession>
<dbReference type="RefSeq" id="XP_018076360.1">
    <property type="nucleotide sequence ID" value="XM_018211559.1"/>
</dbReference>
<organism evidence="6 7">
    <name type="scientific">Mollisia scopiformis</name>
    <name type="common">Conifer needle endophyte fungus</name>
    <name type="synonym">Phialocephala scopiformis</name>
    <dbReference type="NCBI Taxonomy" id="149040"/>
    <lineage>
        <taxon>Eukaryota</taxon>
        <taxon>Fungi</taxon>
        <taxon>Dikarya</taxon>
        <taxon>Ascomycota</taxon>
        <taxon>Pezizomycotina</taxon>
        <taxon>Leotiomycetes</taxon>
        <taxon>Helotiales</taxon>
        <taxon>Mollisiaceae</taxon>
        <taxon>Mollisia</taxon>
    </lineage>
</organism>
<dbReference type="PANTHER" id="PTHR11362:SF82">
    <property type="entry name" value="PHOSPHATIDYLETHANOLAMINE-BINDING PROTEIN 4"/>
    <property type="match status" value="1"/>
</dbReference>
<dbReference type="Pfam" id="PF01161">
    <property type="entry name" value="PBP"/>
    <property type="match status" value="1"/>
</dbReference>
<reference evidence="6 7" key="1">
    <citation type="submission" date="2015-10" db="EMBL/GenBank/DDBJ databases">
        <title>Full genome of DAOMC 229536 Phialocephala scopiformis, a fungal endophyte of spruce producing the potent anti-insectan compound rugulosin.</title>
        <authorList>
            <consortium name="DOE Joint Genome Institute"/>
            <person name="Walker A.K."/>
            <person name="Frasz S.L."/>
            <person name="Seifert K.A."/>
            <person name="Miller J.D."/>
            <person name="Mondo S.J."/>
            <person name="Labutti K."/>
            <person name="Lipzen A."/>
            <person name="Dockter R."/>
            <person name="Kennedy M."/>
            <person name="Grigoriev I.V."/>
            <person name="Spatafora J.W."/>
        </authorList>
    </citation>
    <scope>NUCLEOTIDE SEQUENCE [LARGE SCALE GENOMIC DNA]</scope>
    <source>
        <strain evidence="6 7">CBS 120377</strain>
    </source>
</reference>
<evidence type="ECO:0000256" key="3">
    <source>
        <dbReference type="ARBA" id="ARBA00037226"/>
    </source>
</evidence>
<evidence type="ECO:0000313" key="6">
    <source>
        <dbReference type="EMBL" id="KUJ22005.1"/>
    </source>
</evidence>
<dbReference type="PANTHER" id="PTHR11362">
    <property type="entry name" value="PHOSPHATIDYLETHANOLAMINE-BINDING PROTEIN"/>
    <property type="match status" value="1"/>
</dbReference>
<dbReference type="Gene3D" id="3.90.280.10">
    <property type="entry name" value="PEBP-like"/>
    <property type="match status" value="1"/>
</dbReference>
<dbReference type="AlphaFoldDB" id="A0A194XP32"/>
<evidence type="ECO:0000256" key="2">
    <source>
        <dbReference type="ARBA" id="ARBA00023128"/>
    </source>
</evidence>
<name>A0A194XP32_MOLSC</name>
<gene>
    <name evidence="6" type="ORF">LY89DRAFT_638124</name>
</gene>
<keyword evidence="6" id="KW-0689">Ribosomal protein</keyword>
<keyword evidence="2" id="KW-0496">Mitochondrion</keyword>
<dbReference type="GO" id="GO:0005840">
    <property type="term" value="C:ribosome"/>
    <property type="evidence" value="ECO:0007669"/>
    <property type="project" value="UniProtKB-KW"/>
</dbReference>
<evidence type="ECO:0000256" key="5">
    <source>
        <dbReference type="ARBA" id="ARBA00039444"/>
    </source>
</evidence>
<evidence type="ECO:0000313" key="7">
    <source>
        <dbReference type="Proteomes" id="UP000070700"/>
    </source>
</evidence>
<protein>
    <recommendedName>
        <fullName evidence="5">Large ribosomal subunit protein mL38</fullName>
    </recommendedName>
</protein>
<proteinExistence type="inferred from homology"/>
<keyword evidence="6" id="KW-0687">Ribonucleoprotein</keyword>